<dbReference type="EMBL" id="CP016174">
    <property type="protein sequence ID" value="ANN15915.1"/>
    <property type="molecule type" value="Genomic_DNA"/>
</dbReference>
<evidence type="ECO:0000313" key="4">
    <source>
        <dbReference type="Proteomes" id="UP000093695"/>
    </source>
</evidence>
<dbReference type="AlphaFoldDB" id="A0A193BUR0"/>
<proteinExistence type="predicted"/>
<feature type="domain" description="Aldehyde dehydrogenase" evidence="2">
    <location>
        <begin position="4"/>
        <end position="244"/>
    </location>
</feature>
<keyword evidence="4" id="KW-1185">Reference proteome</keyword>
<dbReference type="GO" id="GO:0004777">
    <property type="term" value="F:succinate-semialdehyde dehydrogenase (NAD+) activity"/>
    <property type="evidence" value="ECO:0007669"/>
    <property type="project" value="TreeGrafter"/>
</dbReference>
<dbReference type="InterPro" id="IPR016161">
    <property type="entry name" value="Ald_DH/histidinol_DH"/>
</dbReference>
<dbReference type="InterPro" id="IPR016162">
    <property type="entry name" value="Ald_DH_N"/>
</dbReference>
<protein>
    <recommendedName>
        <fullName evidence="2">Aldehyde dehydrogenase domain-containing protein</fullName>
    </recommendedName>
</protein>
<dbReference type="InterPro" id="IPR016163">
    <property type="entry name" value="Ald_DH_C"/>
</dbReference>
<evidence type="ECO:0000256" key="1">
    <source>
        <dbReference type="ARBA" id="ARBA00023002"/>
    </source>
</evidence>
<accession>A0A193BUR0</accession>
<dbReference type="InterPro" id="IPR047110">
    <property type="entry name" value="GABD/Sad-like"/>
</dbReference>
<dbReference type="PANTHER" id="PTHR43217">
    <property type="entry name" value="SUCCINATE SEMIALDEHYDE DEHYDROGENASE [NAD(P)+] SAD"/>
    <property type="match status" value="1"/>
</dbReference>
<organism evidence="3 4">
    <name type="scientific">Amycolatopsis orientalis</name>
    <name type="common">Nocardia orientalis</name>
    <dbReference type="NCBI Taxonomy" id="31958"/>
    <lineage>
        <taxon>Bacteria</taxon>
        <taxon>Bacillati</taxon>
        <taxon>Actinomycetota</taxon>
        <taxon>Actinomycetes</taxon>
        <taxon>Pseudonocardiales</taxon>
        <taxon>Pseudonocardiaceae</taxon>
        <taxon>Amycolatopsis</taxon>
    </lineage>
</organism>
<dbReference type="Proteomes" id="UP000093695">
    <property type="component" value="Chromosome"/>
</dbReference>
<gene>
    <name evidence="3" type="ORF">SD37_09845</name>
</gene>
<name>A0A193BUR0_AMYOR</name>
<sequence>MFMPSNIPHYACVLYLLIPSLYSENVVFRPSSHIRGALGRLHELLSAVHGLPIQLSVSTQREFVSGPVAEADLVVFTGTNANAEKIRTRIAGAQLFVYFGQGINPLIVGPGADIDLAARDAVDIRLLNSGQDCFGPDVFFVHESVSEEFHSLPAKRIDELKFGANDDPDADYGPMHYEQAFGYALEYLHGNAAHIVRGGRVDVGGRHLEPTVLSRDLAGVKTNFEELFAPIFNVLRYTGQEELHAVLSSPFFDERAMGAMVYGDLPETVELLAKRHEVCLDTTLLQTENGNAPMGGRGIIANYVAFGGRRTAEPLLVSKAVADYLRQGSERRETA</sequence>
<reference evidence="3 4" key="1">
    <citation type="journal article" date="2015" name="Genome Announc.">
        <title>Draft Genome Sequence of Norvancomycin-Producing Strain Amycolatopsis orientalis CPCC200066.</title>
        <authorList>
            <person name="Lei X."/>
            <person name="Yuan F."/>
            <person name="Shi Y."/>
            <person name="Li X."/>
            <person name="Wang L."/>
            <person name="Hong B."/>
        </authorList>
    </citation>
    <scope>NUCLEOTIDE SEQUENCE [LARGE SCALE GENOMIC DNA]</scope>
    <source>
        <strain evidence="3 4">B-37</strain>
    </source>
</reference>
<dbReference type="InterPro" id="IPR015590">
    <property type="entry name" value="Aldehyde_DH_dom"/>
</dbReference>
<dbReference type="SUPFAM" id="SSF53720">
    <property type="entry name" value="ALDH-like"/>
    <property type="match status" value="1"/>
</dbReference>
<dbReference type="STRING" id="31958.SD37_09845"/>
<evidence type="ECO:0000259" key="2">
    <source>
        <dbReference type="Pfam" id="PF00171"/>
    </source>
</evidence>
<evidence type="ECO:0000313" key="3">
    <source>
        <dbReference type="EMBL" id="ANN15915.1"/>
    </source>
</evidence>
<dbReference type="Gene3D" id="3.40.605.10">
    <property type="entry name" value="Aldehyde Dehydrogenase, Chain A, domain 1"/>
    <property type="match status" value="1"/>
</dbReference>
<dbReference type="KEGG" id="aori:SD37_09845"/>
<dbReference type="Pfam" id="PF00171">
    <property type="entry name" value="Aldedh"/>
    <property type="match status" value="1"/>
</dbReference>
<dbReference type="PANTHER" id="PTHR43217:SF1">
    <property type="entry name" value="SUCCINATE SEMIALDEHYDE DEHYDROGENASE [NAD(P)+] SAD"/>
    <property type="match status" value="1"/>
</dbReference>
<keyword evidence="1" id="KW-0560">Oxidoreductase</keyword>
<dbReference type="Gene3D" id="3.40.309.10">
    <property type="entry name" value="Aldehyde Dehydrogenase, Chain A, domain 2"/>
    <property type="match status" value="1"/>
</dbReference>